<gene>
    <name evidence="1" type="ORF">DSCA_36090</name>
</gene>
<dbReference type="Pfam" id="PF11006">
    <property type="entry name" value="DUF2845"/>
    <property type="match status" value="1"/>
</dbReference>
<dbReference type="RefSeq" id="WP_155317695.1">
    <property type="nucleotide sequence ID" value="NZ_AP021874.1"/>
</dbReference>
<proteinExistence type="predicted"/>
<protein>
    <recommendedName>
        <fullName evidence="3">Lipoprotein SmpA/OmlA domain-containing protein</fullName>
    </recommendedName>
</protein>
<name>A0A5K7YP87_9BACT</name>
<accession>A0A5K7YP87</accession>
<dbReference type="OrthoDB" id="5522210at2"/>
<evidence type="ECO:0000313" key="2">
    <source>
        <dbReference type="Proteomes" id="UP000427906"/>
    </source>
</evidence>
<reference evidence="1 2" key="1">
    <citation type="submission" date="2019-11" db="EMBL/GenBank/DDBJ databases">
        <title>Comparative genomics of hydrocarbon-degrading Desulfosarcina strains.</title>
        <authorList>
            <person name="Watanabe M."/>
            <person name="Kojima H."/>
            <person name="Fukui M."/>
        </authorList>
    </citation>
    <scope>NUCLEOTIDE SEQUENCE [LARGE SCALE GENOMIC DNA]</scope>
    <source>
        <strain evidence="1 2">PL12</strain>
    </source>
</reference>
<evidence type="ECO:0008006" key="3">
    <source>
        <dbReference type="Google" id="ProtNLM"/>
    </source>
</evidence>
<dbReference type="EMBL" id="AP021874">
    <property type="protein sequence ID" value="BBO69679.1"/>
    <property type="molecule type" value="Genomic_DNA"/>
</dbReference>
<dbReference type="Proteomes" id="UP000427906">
    <property type="component" value="Chromosome"/>
</dbReference>
<dbReference type="InterPro" id="IPR021268">
    <property type="entry name" value="DUF2845"/>
</dbReference>
<evidence type="ECO:0000313" key="1">
    <source>
        <dbReference type="EMBL" id="BBO69679.1"/>
    </source>
</evidence>
<dbReference type="AlphaFoldDB" id="A0A5K7YP87"/>
<keyword evidence="2" id="KW-1185">Reference proteome</keyword>
<sequence length="104" mass="11845">MKKSLFIGLTFLVFLLIGNHVFGLTVGNEIVSVGDLKHEVLLKCGQPRSKEIIGYIDRVVSDERIRVMKIEEWIIAVTSYGKTYYYSLMFEGNELKEIKSAGEK</sequence>
<dbReference type="KEGG" id="dalk:DSCA_36090"/>
<organism evidence="1 2">
    <name type="scientific">Desulfosarcina alkanivorans</name>
    <dbReference type="NCBI Taxonomy" id="571177"/>
    <lineage>
        <taxon>Bacteria</taxon>
        <taxon>Pseudomonadati</taxon>
        <taxon>Thermodesulfobacteriota</taxon>
        <taxon>Desulfobacteria</taxon>
        <taxon>Desulfobacterales</taxon>
        <taxon>Desulfosarcinaceae</taxon>
        <taxon>Desulfosarcina</taxon>
    </lineage>
</organism>